<dbReference type="SFLD" id="SFLDS00019">
    <property type="entry name" value="Glutathione_Transferase_(cytos"/>
    <property type="match status" value="1"/>
</dbReference>
<dbReference type="Gene3D" id="3.40.30.10">
    <property type="entry name" value="Glutaredoxin"/>
    <property type="match status" value="1"/>
</dbReference>
<dbReference type="InterPro" id="IPR036282">
    <property type="entry name" value="Glutathione-S-Trfase_C_sf"/>
</dbReference>
<evidence type="ECO:0000313" key="4">
    <source>
        <dbReference type="Proteomes" id="UP000736373"/>
    </source>
</evidence>
<dbReference type="SUPFAM" id="SSF52833">
    <property type="entry name" value="Thioredoxin-like"/>
    <property type="match status" value="1"/>
</dbReference>
<dbReference type="Gene3D" id="1.20.1050.10">
    <property type="match status" value="1"/>
</dbReference>
<dbReference type="InterPro" id="IPR004045">
    <property type="entry name" value="Glutathione_S-Trfase_N"/>
</dbReference>
<dbReference type="PROSITE" id="PS50404">
    <property type="entry name" value="GST_NTER"/>
    <property type="match status" value="1"/>
</dbReference>
<evidence type="ECO:0000259" key="1">
    <source>
        <dbReference type="PROSITE" id="PS50404"/>
    </source>
</evidence>
<dbReference type="EMBL" id="VZQQ01000003">
    <property type="protein sequence ID" value="MBC8746012.1"/>
    <property type="molecule type" value="Genomic_DNA"/>
</dbReference>
<protein>
    <submittedName>
        <fullName evidence="3">Glutathione S-transferase family protein</fullName>
    </submittedName>
</protein>
<gene>
    <name evidence="3" type="ORF">F6X42_05020</name>
</gene>
<dbReference type="Proteomes" id="UP000736373">
    <property type="component" value="Unassembled WGS sequence"/>
</dbReference>
<dbReference type="CDD" id="cd00299">
    <property type="entry name" value="GST_C_family"/>
    <property type="match status" value="1"/>
</dbReference>
<dbReference type="RefSeq" id="WP_187633125.1">
    <property type="nucleotide sequence ID" value="NZ_VZQQ01000003.1"/>
</dbReference>
<evidence type="ECO:0000259" key="2">
    <source>
        <dbReference type="PROSITE" id="PS50405"/>
    </source>
</evidence>
<comment type="caution">
    <text evidence="3">The sequence shown here is derived from an EMBL/GenBank/DDBJ whole genome shotgun (WGS) entry which is preliminary data.</text>
</comment>
<dbReference type="PANTHER" id="PTHR43968:SF6">
    <property type="entry name" value="GLUTATHIONE S-TRANSFERASE OMEGA"/>
    <property type="match status" value="1"/>
</dbReference>
<feature type="domain" description="GST N-terminal" evidence="1">
    <location>
        <begin position="2"/>
        <end position="85"/>
    </location>
</feature>
<dbReference type="InterPro" id="IPR010987">
    <property type="entry name" value="Glutathione-S-Trfase_C-like"/>
</dbReference>
<dbReference type="SUPFAM" id="SSF47616">
    <property type="entry name" value="GST C-terminal domain-like"/>
    <property type="match status" value="1"/>
</dbReference>
<keyword evidence="4" id="KW-1185">Reference proteome</keyword>
<evidence type="ECO:0000313" key="3">
    <source>
        <dbReference type="EMBL" id="MBC8746012.1"/>
    </source>
</evidence>
<name>A0ABR7PI67_9BURK</name>
<dbReference type="Pfam" id="PF00043">
    <property type="entry name" value="GST_C"/>
    <property type="match status" value="1"/>
</dbReference>
<dbReference type="PANTHER" id="PTHR43968">
    <property type="match status" value="1"/>
</dbReference>
<dbReference type="PROSITE" id="PS50405">
    <property type="entry name" value="GST_CTER"/>
    <property type="match status" value="1"/>
</dbReference>
<dbReference type="InterPro" id="IPR050983">
    <property type="entry name" value="GST_Omega/HSP26"/>
</dbReference>
<reference evidence="3 4" key="1">
    <citation type="submission" date="2019-09" db="EMBL/GenBank/DDBJ databases">
        <title>Paraburkholderia podalyriae sp. nov., A South African Podalyria-associated rhizobium.</title>
        <authorList>
            <person name="Mavima L."/>
            <person name="Beukes C.W."/>
            <person name="Palmer M."/>
            <person name="De Meyer S.E."/>
            <person name="James E.K."/>
            <person name="Maluk M."/>
            <person name="Avontuur J.R."/>
            <person name="Chan W.Y."/>
            <person name="Venter S.N."/>
            <person name="Steenkamp E.T."/>
        </authorList>
    </citation>
    <scope>NUCLEOTIDE SEQUENCE [LARGE SCALE GENOMIC DNA]</scope>
    <source>
        <strain evidence="3 4">WC7.3b</strain>
    </source>
</reference>
<dbReference type="SFLD" id="SFLDG00358">
    <property type="entry name" value="Main_(cytGST)"/>
    <property type="match status" value="1"/>
</dbReference>
<accession>A0ABR7PI67</accession>
<dbReference type="InterPro" id="IPR036249">
    <property type="entry name" value="Thioredoxin-like_sf"/>
</dbReference>
<dbReference type="InterPro" id="IPR004046">
    <property type="entry name" value="GST_C"/>
</dbReference>
<sequence length="222" mass="25147">MNALSLVSHHLCPFVQRAAIVLGEKGIAFDRINVDLSEKPEWFLKKSPTGKVPLLIASRPDGGEAVLFETTVICEFLEESQEGTPMHPSNAFDRARDRAWAEYISSMYADVWLMLNANDMEVFESKKTIFRAKIRQIEGEVSSGPYFNGKFFSMVDAAMAPLSRFFDCLPADRTSVFFEYAPKIEKWRQTLRSRPSVAAAVGADYAVRFREQLSRQHALILQ</sequence>
<proteinExistence type="predicted"/>
<feature type="domain" description="GST C-terminal" evidence="2">
    <location>
        <begin position="90"/>
        <end position="209"/>
    </location>
</feature>
<dbReference type="InterPro" id="IPR040079">
    <property type="entry name" value="Glutathione_S-Trfase"/>
</dbReference>
<dbReference type="Pfam" id="PF13409">
    <property type="entry name" value="GST_N_2"/>
    <property type="match status" value="1"/>
</dbReference>
<organism evidence="3 4">
    <name type="scientific">Paraburkholderia podalyriae</name>
    <dbReference type="NCBI Taxonomy" id="1938811"/>
    <lineage>
        <taxon>Bacteria</taxon>
        <taxon>Pseudomonadati</taxon>
        <taxon>Pseudomonadota</taxon>
        <taxon>Betaproteobacteria</taxon>
        <taxon>Burkholderiales</taxon>
        <taxon>Burkholderiaceae</taxon>
        <taxon>Paraburkholderia</taxon>
    </lineage>
</organism>